<evidence type="ECO:0000256" key="1">
    <source>
        <dbReference type="SAM" id="MobiDB-lite"/>
    </source>
</evidence>
<accession>A0A7J9M971</accession>
<proteinExistence type="predicted"/>
<gene>
    <name evidence="2" type="ORF">Goshw_002352</name>
</gene>
<feature type="compositionally biased region" description="Basic and acidic residues" evidence="1">
    <location>
        <begin position="190"/>
        <end position="199"/>
    </location>
</feature>
<keyword evidence="3" id="KW-1185">Reference proteome</keyword>
<reference evidence="2 3" key="1">
    <citation type="journal article" date="2019" name="Genome Biol. Evol.">
        <title>Insights into the evolution of the New World diploid cottons (Gossypium, subgenus Houzingenia) based on genome sequencing.</title>
        <authorList>
            <person name="Grover C.E."/>
            <person name="Arick M.A. 2nd"/>
            <person name="Thrash A."/>
            <person name="Conover J.L."/>
            <person name="Sanders W.S."/>
            <person name="Peterson D.G."/>
            <person name="Frelichowski J.E."/>
            <person name="Scheffler J.A."/>
            <person name="Scheffler B.E."/>
            <person name="Wendel J.F."/>
        </authorList>
    </citation>
    <scope>NUCLEOTIDE SEQUENCE [LARGE SCALE GENOMIC DNA]</scope>
    <source>
        <strain evidence="2">1</strain>
        <tissue evidence="2">Leaf</tissue>
    </source>
</reference>
<dbReference type="EMBL" id="JABFAF010000010">
    <property type="protein sequence ID" value="MBA0867642.1"/>
    <property type="molecule type" value="Genomic_DNA"/>
</dbReference>
<protein>
    <submittedName>
        <fullName evidence="2">Uncharacterized protein</fullName>
    </submittedName>
</protein>
<evidence type="ECO:0000313" key="3">
    <source>
        <dbReference type="Proteomes" id="UP000593576"/>
    </source>
</evidence>
<dbReference type="AlphaFoldDB" id="A0A7J9M971"/>
<organism evidence="2 3">
    <name type="scientific">Gossypium schwendimanii</name>
    <name type="common">Cotton</name>
    <dbReference type="NCBI Taxonomy" id="34291"/>
    <lineage>
        <taxon>Eukaryota</taxon>
        <taxon>Viridiplantae</taxon>
        <taxon>Streptophyta</taxon>
        <taxon>Embryophyta</taxon>
        <taxon>Tracheophyta</taxon>
        <taxon>Spermatophyta</taxon>
        <taxon>Magnoliopsida</taxon>
        <taxon>eudicotyledons</taxon>
        <taxon>Gunneridae</taxon>
        <taxon>Pentapetalae</taxon>
        <taxon>rosids</taxon>
        <taxon>malvids</taxon>
        <taxon>Malvales</taxon>
        <taxon>Malvaceae</taxon>
        <taxon>Malvoideae</taxon>
        <taxon>Gossypium</taxon>
    </lineage>
</organism>
<dbReference type="Proteomes" id="UP000593576">
    <property type="component" value="Unassembled WGS sequence"/>
</dbReference>
<name>A0A7J9M971_GOSSC</name>
<sequence length="231" mass="26248">MESDFAALSLDDEEEEILQVEGEIESVSEEEDLSLVGCFLTASIIHYPALKEYDSSSLGKEDMNYMRIRVHIDIRHNDSFCKAKMEAGVEIEEMGWDLSLQAQSKRAQAMRSAWLREEGGSVGKNNRDEFRSDRDWRKVGKFENSPDPILGFNLEGNGLYVELGSLRKLIGNNNMEMEHDLESELIVGEEGKKRTRGEMEESMEAGGRNRRRVESNHLLSAAAKRQADRSQ</sequence>
<comment type="caution">
    <text evidence="2">The sequence shown here is derived from an EMBL/GenBank/DDBJ whole genome shotgun (WGS) entry which is preliminary data.</text>
</comment>
<feature type="region of interest" description="Disordered" evidence="1">
    <location>
        <begin position="190"/>
        <end position="231"/>
    </location>
</feature>
<evidence type="ECO:0000313" key="2">
    <source>
        <dbReference type="EMBL" id="MBA0867642.1"/>
    </source>
</evidence>